<evidence type="ECO:0000256" key="1">
    <source>
        <dbReference type="ARBA" id="ARBA00004651"/>
    </source>
</evidence>
<feature type="transmembrane region" description="Helical" evidence="10">
    <location>
        <begin position="173"/>
        <end position="191"/>
    </location>
</feature>
<sequence length="336" mass="37531">MTQQNRDISDDLFTPDPIVGKKELQISDEPQLSFWKDAWVRLRRNKGAVISIFLLLFIIVMAFVGPMLNDYTYKDQNVAHSHMPPKVAGLEWLGFDGIDRNGVDLYAERNFDGAYWFGTDQFGRDIWTRVWEGTKISLYIAFLAASLDLIIGVIYGGISSFYGGRVDNVMQRIIEVLVGIPNLILIVLFILILEPGILSITLALVITGWVNMARVVRGQLLQLKGQEFVLASRALGASDFKLISKHLLPNALGSIIVTLMFTIPTAIFFEAFLSFIGLGLQPPLASLGVLIDDGYKTMQLLPYKMVYPAIIISVIMISFNVLADGLRDALDPKMRK</sequence>
<keyword evidence="5" id="KW-0571">Peptide transport</keyword>
<proteinExistence type="inferred from homology"/>
<name>A0AB39HQH9_9BACI</name>
<evidence type="ECO:0000256" key="5">
    <source>
        <dbReference type="ARBA" id="ARBA00022856"/>
    </source>
</evidence>
<dbReference type="AlphaFoldDB" id="A0AB39HQH9"/>
<feature type="transmembrane region" description="Helical" evidence="10">
    <location>
        <begin position="48"/>
        <end position="68"/>
    </location>
</feature>
<organism evidence="12">
    <name type="scientific">Ornithinibacillus sp. 4-3</name>
    <dbReference type="NCBI Taxonomy" id="3231488"/>
    <lineage>
        <taxon>Bacteria</taxon>
        <taxon>Bacillati</taxon>
        <taxon>Bacillota</taxon>
        <taxon>Bacilli</taxon>
        <taxon>Bacillales</taxon>
        <taxon>Bacillaceae</taxon>
        <taxon>Ornithinibacillus</taxon>
    </lineage>
</organism>
<dbReference type="Pfam" id="PF00528">
    <property type="entry name" value="BPD_transp_1"/>
    <property type="match status" value="1"/>
</dbReference>
<feature type="domain" description="ABC transmembrane type-1" evidence="11">
    <location>
        <begin position="134"/>
        <end position="323"/>
    </location>
</feature>
<comment type="subcellular location">
    <subcellularLocation>
        <location evidence="1 10">Cell membrane</location>
        <topology evidence="1 10">Multi-pass membrane protein</topology>
    </subcellularLocation>
</comment>
<dbReference type="InterPro" id="IPR000515">
    <property type="entry name" value="MetI-like"/>
</dbReference>
<dbReference type="Gene3D" id="1.10.3720.10">
    <property type="entry name" value="MetI-like"/>
    <property type="match status" value="1"/>
</dbReference>
<dbReference type="GO" id="GO:0015833">
    <property type="term" value="P:peptide transport"/>
    <property type="evidence" value="ECO:0007669"/>
    <property type="project" value="UniProtKB-KW"/>
</dbReference>
<evidence type="ECO:0000259" key="11">
    <source>
        <dbReference type="PROSITE" id="PS50928"/>
    </source>
</evidence>
<dbReference type="EMBL" id="CP162599">
    <property type="protein sequence ID" value="XDK32974.1"/>
    <property type="molecule type" value="Genomic_DNA"/>
</dbReference>
<keyword evidence="3" id="KW-1003">Cell membrane</keyword>
<evidence type="ECO:0000256" key="6">
    <source>
        <dbReference type="ARBA" id="ARBA00022927"/>
    </source>
</evidence>
<keyword evidence="7 10" id="KW-1133">Transmembrane helix</keyword>
<keyword evidence="8 10" id="KW-0472">Membrane</keyword>
<keyword evidence="6" id="KW-0653">Protein transport</keyword>
<dbReference type="PANTHER" id="PTHR43386:SF24">
    <property type="entry name" value="OLIGOPEPTIDE TRANSPORT SYSTEM PERMEASE PROTEIN AMID"/>
    <property type="match status" value="1"/>
</dbReference>
<dbReference type="GO" id="GO:0005886">
    <property type="term" value="C:plasma membrane"/>
    <property type="evidence" value="ECO:0007669"/>
    <property type="project" value="UniProtKB-SubCell"/>
</dbReference>
<keyword evidence="4 10" id="KW-0812">Transmembrane</keyword>
<gene>
    <name evidence="12" type="primary">opp3C</name>
    <name evidence="12" type="ORF">AB4Y30_00930</name>
</gene>
<evidence type="ECO:0000256" key="4">
    <source>
        <dbReference type="ARBA" id="ARBA00022692"/>
    </source>
</evidence>
<feature type="transmembrane region" description="Helical" evidence="10">
    <location>
        <begin position="197"/>
        <end position="216"/>
    </location>
</feature>
<evidence type="ECO:0000256" key="2">
    <source>
        <dbReference type="ARBA" id="ARBA00022448"/>
    </source>
</evidence>
<dbReference type="InterPro" id="IPR025966">
    <property type="entry name" value="OppC_N"/>
</dbReference>
<evidence type="ECO:0000256" key="3">
    <source>
        <dbReference type="ARBA" id="ARBA00022475"/>
    </source>
</evidence>
<comment type="similarity">
    <text evidence="9">Belongs to the binding-protein-dependent transport system permease family. OppBC subfamily.</text>
</comment>
<evidence type="ECO:0000313" key="12">
    <source>
        <dbReference type="EMBL" id="XDK32974.1"/>
    </source>
</evidence>
<feature type="transmembrane region" description="Helical" evidence="10">
    <location>
        <begin position="251"/>
        <end position="276"/>
    </location>
</feature>
<dbReference type="InterPro" id="IPR050366">
    <property type="entry name" value="BP-dependent_transpt_permease"/>
</dbReference>
<dbReference type="GO" id="GO:0015031">
    <property type="term" value="P:protein transport"/>
    <property type="evidence" value="ECO:0007669"/>
    <property type="project" value="UniProtKB-KW"/>
</dbReference>
<dbReference type="InterPro" id="IPR035906">
    <property type="entry name" value="MetI-like_sf"/>
</dbReference>
<feature type="transmembrane region" description="Helical" evidence="10">
    <location>
        <begin position="305"/>
        <end position="326"/>
    </location>
</feature>
<evidence type="ECO:0000256" key="10">
    <source>
        <dbReference type="RuleBase" id="RU363032"/>
    </source>
</evidence>
<accession>A0AB39HQH9</accession>
<dbReference type="CDD" id="cd06261">
    <property type="entry name" value="TM_PBP2"/>
    <property type="match status" value="1"/>
</dbReference>
<dbReference type="PROSITE" id="PS50928">
    <property type="entry name" value="ABC_TM1"/>
    <property type="match status" value="1"/>
</dbReference>
<evidence type="ECO:0000256" key="8">
    <source>
        <dbReference type="ARBA" id="ARBA00023136"/>
    </source>
</evidence>
<dbReference type="Pfam" id="PF12911">
    <property type="entry name" value="OppC_N"/>
    <property type="match status" value="1"/>
</dbReference>
<dbReference type="GO" id="GO:0055085">
    <property type="term" value="P:transmembrane transport"/>
    <property type="evidence" value="ECO:0007669"/>
    <property type="project" value="InterPro"/>
</dbReference>
<dbReference type="PANTHER" id="PTHR43386">
    <property type="entry name" value="OLIGOPEPTIDE TRANSPORT SYSTEM PERMEASE PROTEIN APPC"/>
    <property type="match status" value="1"/>
</dbReference>
<dbReference type="SUPFAM" id="SSF161098">
    <property type="entry name" value="MetI-like"/>
    <property type="match status" value="1"/>
</dbReference>
<protein>
    <submittedName>
        <fullName evidence="12">Oligopeptide ABC transporter permease</fullName>
    </submittedName>
</protein>
<reference evidence="12" key="1">
    <citation type="submission" date="2024-07" db="EMBL/GenBank/DDBJ databases">
        <title>Halotolerant mesophilic bacterium Ornithinibacillus sp. 4-3, sp. nov., isolated from soil.</title>
        <authorList>
            <person name="Sidarenka A.V."/>
            <person name="Guliayeva D.E."/>
            <person name="Leanovich S.I."/>
            <person name="Hileuskaya K.S."/>
            <person name="Akhremchuk A.E."/>
            <person name="Sikolenko M.A."/>
            <person name="Valentovich L.N."/>
        </authorList>
    </citation>
    <scope>NUCLEOTIDE SEQUENCE</scope>
    <source>
        <strain evidence="12">4-3</strain>
    </source>
</reference>
<keyword evidence="2 10" id="KW-0813">Transport</keyword>
<evidence type="ECO:0000256" key="7">
    <source>
        <dbReference type="ARBA" id="ARBA00022989"/>
    </source>
</evidence>
<dbReference type="RefSeq" id="WP_368653661.1">
    <property type="nucleotide sequence ID" value="NZ_CP162599.1"/>
</dbReference>
<feature type="transmembrane region" description="Helical" evidence="10">
    <location>
        <begin position="136"/>
        <end position="161"/>
    </location>
</feature>
<evidence type="ECO:0000256" key="9">
    <source>
        <dbReference type="ARBA" id="ARBA00024202"/>
    </source>
</evidence>
<dbReference type="NCBIfam" id="NF045475">
    <property type="entry name" value="Opp3C"/>
    <property type="match status" value="1"/>
</dbReference>